<feature type="transmembrane region" description="Helical" evidence="9">
    <location>
        <begin position="269"/>
        <end position="287"/>
    </location>
</feature>
<dbReference type="InterPro" id="IPR052157">
    <property type="entry name" value="BCAA_transport_permease"/>
</dbReference>
<dbReference type="RefSeq" id="WP_341412819.1">
    <property type="nucleotide sequence ID" value="NZ_JBBUTH010000010.1"/>
</dbReference>
<organism evidence="10 11">
    <name type="scientific">Pseudaquabacterium inlustre</name>
    <dbReference type="NCBI Taxonomy" id="2984192"/>
    <lineage>
        <taxon>Bacteria</taxon>
        <taxon>Pseudomonadati</taxon>
        <taxon>Pseudomonadota</taxon>
        <taxon>Betaproteobacteria</taxon>
        <taxon>Burkholderiales</taxon>
        <taxon>Sphaerotilaceae</taxon>
        <taxon>Pseudaquabacterium</taxon>
    </lineage>
</organism>
<comment type="caution">
    <text evidence="10">The sequence shown here is derived from an EMBL/GenBank/DDBJ whole genome shotgun (WGS) entry which is preliminary data.</text>
</comment>
<evidence type="ECO:0000256" key="1">
    <source>
        <dbReference type="ARBA" id="ARBA00004651"/>
    </source>
</evidence>
<name>A0ABU9CR90_9BURK</name>
<feature type="transmembrane region" description="Helical" evidence="9">
    <location>
        <begin position="145"/>
        <end position="163"/>
    </location>
</feature>
<evidence type="ECO:0000256" key="7">
    <source>
        <dbReference type="ARBA" id="ARBA00023136"/>
    </source>
</evidence>
<dbReference type="Pfam" id="PF02653">
    <property type="entry name" value="BPD_transp_2"/>
    <property type="match status" value="1"/>
</dbReference>
<keyword evidence="6 9" id="KW-1133">Transmembrane helix</keyword>
<keyword evidence="2" id="KW-0813">Transport</keyword>
<protein>
    <submittedName>
        <fullName evidence="10">Branched-chain amino acid ABC transporter permease</fullName>
    </submittedName>
</protein>
<evidence type="ECO:0000256" key="4">
    <source>
        <dbReference type="ARBA" id="ARBA00022692"/>
    </source>
</evidence>
<comment type="subcellular location">
    <subcellularLocation>
        <location evidence="1">Cell membrane</location>
        <topology evidence="1">Multi-pass membrane protein</topology>
    </subcellularLocation>
</comment>
<evidence type="ECO:0000256" key="2">
    <source>
        <dbReference type="ARBA" id="ARBA00022448"/>
    </source>
</evidence>
<evidence type="ECO:0000256" key="9">
    <source>
        <dbReference type="SAM" id="Phobius"/>
    </source>
</evidence>
<keyword evidence="5" id="KW-0029">Amino-acid transport</keyword>
<keyword evidence="3" id="KW-1003">Cell membrane</keyword>
<keyword evidence="7 9" id="KW-0472">Membrane</keyword>
<dbReference type="Proteomes" id="UP001365405">
    <property type="component" value="Unassembled WGS sequence"/>
</dbReference>
<feature type="transmembrane region" description="Helical" evidence="9">
    <location>
        <begin position="6"/>
        <end position="31"/>
    </location>
</feature>
<evidence type="ECO:0000256" key="6">
    <source>
        <dbReference type="ARBA" id="ARBA00022989"/>
    </source>
</evidence>
<feature type="transmembrane region" description="Helical" evidence="9">
    <location>
        <begin position="195"/>
        <end position="217"/>
    </location>
</feature>
<evidence type="ECO:0000313" key="10">
    <source>
        <dbReference type="EMBL" id="MEK8053087.1"/>
    </source>
</evidence>
<feature type="transmembrane region" description="Helical" evidence="9">
    <location>
        <begin position="67"/>
        <end position="86"/>
    </location>
</feature>
<dbReference type="InterPro" id="IPR001851">
    <property type="entry name" value="ABC_transp_permease"/>
</dbReference>
<dbReference type="EMBL" id="JBBUTH010000010">
    <property type="protein sequence ID" value="MEK8053087.1"/>
    <property type="molecule type" value="Genomic_DNA"/>
</dbReference>
<feature type="transmembrane region" description="Helical" evidence="9">
    <location>
        <begin position="229"/>
        <end position="262"/>
    </location>
</feature>
<keyword evidence="4 9" id="KW-0812">Transmembrane</keyword>
<evidence type="ECO:0000256" key="5">
    <source>
        <dbReference type="ARBA" id="ARBA00022970"/>
    </source>
</evidence>
<dbReference type="PANTHER" id="PTHR11795">
    <property type="entry name" value="BRANCHED-CHAIN AMINO ACID TRANSPORT SYSTEM PERMEASE PROTEIN LIVH"/>
    <property type="match status" value="1"/>
</dbReference>
<evidence type="ECO:0000256" key="8">
    <source>
        <dbReference type="ARBA" id="ARBA00037998"/>
    </source>
</evidence>
<feature type="transmembrane region" description="Helical" evidence="9">
    <location>
        <begin position="43"/>
        <end position="61"/>
    </location>
</feature>
<feature type="transmembrane region" description="Helical" evidence="9">
    <location>
        <begin position="98"/>
        <end position="118"/>
    </location>
</feature>
<gene>
    <name evidence="10" type="ORF">AACH10_22730</name>
</gene>
<dbReference type="PANTHER" id="PTHR11795:SF450">
    <property type="entry name" value="ABC TRANSPORTER PERMEASE PROTEIN"/>
    <property type="match status" value="1"/>
</dbReference>
<reference evidence="10 11" key="1">
    <citation type="submission" date="2024-04" db="EMBL/GenBank/DDBJ databases">
        <title>Novel species of the genus Ideonella isolated from streams.</title>
        <authorList>
            <person name="Lu H."/>
        </authorList>
    </citation>
    <scope>NUCLEOTIDE SEQUENCE [LARGE SCALE GENOMIC DNA]</scope>
    <source>
        <strain evidence="10 11">DXS22W</strain>
    </source>
</reference>
<evidence type="ECO:0000313" key="11">
    <source>
        <dbReference type="Proteomes" id="UP001365405"/>
    </source>
</evidence>
<dbReference type="CDD" id="cd06582">
    <property type="entry name" value="TM_PBP1_LivH_like"/>
    <property type="match status" value="1"/>
</dbReference>
<comment type="similarity">
    <text evidence="8">Belongs to the binding-protein-dependent transport system permease family. LivHM subfamily.</text>
</comment>
<keyword evidence="11" id="KW-1185">Reference proteome</keyword>
<sequence>MNAALFSQAVASGITNGSVYALIGLGLAVVFKGARIINVTQGEFAVVGALMAVLCLQRLGWPYPAAMAAGVASGALTGLFIDWAFVRPMLRRGANEESFLLLTIGLAFTLSAAALYFGGRSAHLLPALGGEGIVELGAATVRTHALWLVAIAAVVVLALRWFYRHTLLGLSITAASSDAPGAATVGVDVAACRRLTFLLGGGLGAIAGILVTPLTAMNYHMGIALTLKGFAAAILGGLVNPFGAIVGGLVLGLVESLALVVFPSGYKEVVAMALLILIMLLMPYGILGRAGRVGG</sequence>
<evidence type="ECO:0000256" key="3">
    <source>
        <dbReference type="ARBA" id="ARBA00022475"/>
    </source>
</evidence>
<accession>A0ABU9CR90</accession>
<proteinExistence type="inferred from homology"/>